<dbReference type="InterPro" id="IPR014756">
    <property type="entry name" value="Ig_E-set"/>
</dbReference>
<evidence type="ECO:0000259" key="2">
    <source>
        <dbReference type="Pfam" id="PF14701"/>
    </source>
</evidence>
<evidence type="ECO:0000313" key="5">
    <source>
        <dbReference type="Proteomes" id="UP000008983"/>
    </source>
</evidence>
<dbReference type="GeneID" id="14905636"/>
<dbReference type="InParanoid" id="G0QZ29"/>
<dbReference type="InterPro" id="IPR032790">
    <property type="entry name" value="GDE_C"/>
</dbReference>
<evidence type="ECO:0000313" key="4">
    <source>
        <dbReference type="EMBL" id="EGR29515.1"/>
    </source>
</evidence>
<dbReference type="OrthoDB" id="10248904at2759"/>
<dbReference type="GO" id="GO:0004135">
    <property type="term" value="F:amylo-alpha-1,6-glucosidase activity"/>
    <property type="evidence" value="ECO:0007669"/>
    <property type="project" value="InterPro"/>
</dbReference>
<dbReference type="Gene3D" id="2.60.40.10">
    <property type="entry name" value="Immunoglobulins"/>
    <property type="match status" value="1"/>
</dbReference>
<dbReference type="InterPro" id="IPR032788">
    <property type="entry name" value="AGL_central"/>
</dbReference>
<dbReference type="SUPFAM" id="SSF81296">
    <property type="entry name" value="E set domains"/>
    <property type="match status" value="1"/>
</dbReference>
<keyword evidence="5" id="KW-1185">Reference proteome</keyword>
<dbReference type="Pfam" id="PF14701">
    <property type="entry name" value="hDGE_amylase"/>
    <property type="match status" value="1"/>
</dbReference>
<reference evidence="4 5" key="1">
    <citation type="submission" date="2011-07" db="EMBL/GenBank/DDBJ databases">
        <authorList>
            <person name="Coyne R."/>
            <person name="Brami D."/>
            <person name="Johnson J."/>
            <person name="Hostetler J."/>
            <person name="Hannick L."/>
            <person name="Clark T."/>
            <person name="Cassidy-Hanley D."/>
            <person name="Inman J."/>
        </authorList>
    </citation>
    <scope>NUCLEOTIDE SEQUENCE [LARGE SCALE GENOMIC DNA]</scope>
    <source>
        <strain evidence="4 5">G5</strain>
    </source>
</reference>
<dbReference type="Proteomes" id="UP000008983">
    <property type="component" value="Unassembled WGS sequence"/>
</dbReference>
<dbReference type="Pfam" id="PF14702">
    <property type="entry name" value="hGDE_central"/>
    <property type="match status" value="1"/>
</dbReference>
<dbReference type="Gene3D" id="1.50.10.10">
    <property type="match status" value="1"/>
</dbReference>
<dbReference type="RefSeq" id="XP_004030751.1">
    <property type="nucleotide sequence ID" value="XM_004030703.1"/>
</dbReference>
<dbReference type="eggNOG" id="KOG3625">
    <property type="taxonomic scope" value="Eukaryota"/>
</dbReference>
<dbReference type="PANTHER" id="PTHR10569">
    <property type="entry name" value="GLYCOGEN DEBRANCHING ENZYME"/>
    <property type="match status" value="1"/>
</dbReference>
<organism evidence="4 5">
    <name type="scientific">Ichthyophthirius multifiliis</name>
    <name type="common">White spot disease agent</name>
    <name type="synonym">Ich</name>
    <dbReference type="NCBI Taxonomy" id="5932"/>
    <lineage>
        <taxon>Eukaryota</taxon>
        <taxon>Sar</taxon>
        <taxon>Alveolata</taxon>
        <taxon>Ciliophora</taxon>
        <taxon>Intramacronucleata</taxon>
        <taxon>Oligohymenophorea</taxon>
        <taxon>Hymenostomatida</taxon>
        <taxon>Ophryoglenina</taxon>
        <taxon>Ichthyophthirius</taxon>
    </lineage>
</organism>
<evidence type="ECO:0008006" key="6">
    <source>
        <dbReference type="Google" id="ProtNLM"/>
    </source>
</evidence>
<dbReference type="CDD" id="cd02859">
    <property type="entry name" value="E_set_AMPKbeta_like_N"/>
    <property type="match status" value="1"/>
</dbReference>
<sequence>MNKYLVNLEQDGSFPDTHDKVYCLNSNDYLTIVLNSVKFLKFTPLLLTNYPSMNPHKNSYQHPKAPEITQFTTNELKKEDLQKQYKVFSGFFNTEGQWQVDLHIQDFDGSLYLQVIFLEDRFEDKKENIKLASFGKPEWIMVQPISTMDSSLLKIDELIIQTVLPYSLGPSSKWLEILKNQTQLGYNGFHFPPIQQLGYSGSYYSINDQLKSNSTLFEDNGSFDQIKQIIQDLQKQTKAVCFVDILLNHTSFDSEWLLECPDAVYSNLNTPCLCSAIELDEAIAQFSDALSRKEVKEYYNGSNRIENEDQLNAVMEIMKERIFYGLKLVEFFLFDNEVIIKQLRDTLNRHNIQIFQKEIEVDEDENIFARSGFDIINNYIQQNVFNIGAKRFGVSVDFEKLIIENIKEKPQQYCIQAFVRSIDLWNNQWREKISSYIEQAISSTYGQIRYWHIELQKHQVTLNYTLVPRYFTKLKNGTFAANNGWIQDYDPLKIFTDDGEYHYLRRTINIWGDLVKLRYGNSKKDSPGLWKRMKQYVQLMARIFHGFRLDNAHSTALNVGEYFMRKARNQNKNLMIFAELFTGNVTKDAIFCKKIGINALVRETNHNKSSLDIFGQFCYLSRVSKYGVGSLDKLIQINLQNGEKKEILVPTQPKSIVYDQTHDNQSILSQFSLQQTLSLIALTSFCPFIKGTVRGFDELYPEKLSVVDERRKYLAQLDCTEVHLKDSPIEVILTLKLHSLTENAEVRGDWDNWADGVKMNLLSSNECNYIYFAKVLVSQCDKVYEYKYNINGEWHVDQNKEIRNGNNFFQTGGKANTLSYSDNLCVARREFIKYNNVLCDQYPFTFLSHHAYGFVCIMRENQTKDSFYFLISRTAYNENDHKVDVEIECPGIIENIEAIFQMNEFVEGHQSANCQKNQEFLQGLKTKVFQEFNILKYAEIRFCSLRKKSVLHFFNAPPSLSVVIKCTLDKSQKQAIQSLNKLLDEENQKQAFKLFQDLSSSEINFLLFSCQSEERETTGFGMYHIANQGDLLFGGLAAIFHEVDQALIYNDLGKNLFHNLREGYWYLDYIINRLVKQAGNLTKVANYFKQYFDLLKTIPKYLIPTYFCKFINTFKSHIHAKIQHRMKENKVKLNSRFHSDLLLASYQFLAEIPSSSFQNYKISMSAGLPHFTTGWTRCWGRDTFISFRGLLLISGLYEDAKSIICMFGSTLRHGLIPNLLDGGKSPRYNCRDGCWWWIKAVKDYVEFTNDTAFLKQEINMQFLSDDMLEDQKLKAEHKTKKMTIQDIIQEIFTKHAQGIKFREWRAGCEIDSNMETEGFNIALKMEETNGFIFGGNMKNCLTWMDKMGSSVKAGNKGVPGTSRDGAPVEMTALLKCCLNFLINCKDYPYAYVQISKDRKITFVEWAQLIQLNFEKFYWIPEENINPLHEKYILRKGIYMDTYKSHNIRCDYLLRPNACIAIAVAPELFDLKHAEHYLDIVEKNLLEQNSIGIKTLDPLAPEYVPYYDNADDTVQPKTAHGFSYHNGPEWVWLYGYFVKAILEVRKKQNGFTKQKLMGHLANHKRHIQTSPWLSLPELTNQNGSYCPFSCQSQAWSIATLIEVCFDSEQLQNN</sequence>
<protein>
    <recommendedName>
        <fullName evidence="6">4-alpha-glucanotransferase</fullName>
    </recommendedName>
</protein>
<dbReference type="SUPFAM" id="SSF51445">
    <property type="entry name" value="(Trans)glycosidases"/>
    <property type="match status" value="1"/>
</dbReference>
<dbReference type="PANTHER" id="PTHR10569:SF2">
    <property type="entry name" value="GLYCOGEN DEBRANCHING ENZYME"/>
    <property type="match status" value="1"/>
</dbReference>
<feature type="domain" description="Glycogen debranching enzyme glucanotransferase" evidence="2">
    <location>
        <begin position="153"/>
        <end position="575"/>
    </location>
</feature>
<accession>G0QZ29</accession>
<dbReference type="GO" id="GO:0005980">
    <property type="term" value="P:glycogen catabolic process"/>
    <property type="evidence" value="ECO:0007669"/>
    <property type="project" value="InterPro"/>
</dbReference>
<dbReference type="GO" id="GO:0004134">
    <property type="term" value="F:4-alpha-glucanotransferase activity"/>
    <property type="evidence" value="ECO:0007669"/>
    <property type="project" value="InterPro"/>
</dbReference>
<feature type="domain" description="Glycogen debranching enzyme central" evidence="3">
    <location>
        <begin position="839"/>
        <end position="1074"/>
    </location>
</feature>
<evidence type="ECO:0000259" key="1">
    <source>
        <dbReference type="Pfam" id="PF06202"/>
    </source>
</evidence>
<dbReference type="SUPFAM" id="SSF48208">
    <property type="entry name" value="Six-hairpin glycosidases"/>
    <property type="match status" value="1"/>
</dbReference>
<dbReference type="InterPro" id="IPR008928">
    <property type="entry name" value="6-hairpin_glycosidase_sf"/>
</dbReference>
<dbReference type="STRING" id="857967.G0QZ29"/>
<gene>
    <name evidence="4" type="ORF">IMG5_154030</name>
</gene>
<name>G0QZ29_ICHMU</name>
<dbReference type="InterPro" id="IPR017853">
    <property type="entry name" value="GH"/>
</dbReference>
<proteinExistence type="predicted"/>
<dbReference type="InterPro" id="IPR012341">
    <property type="entry name" value="6hp_glycosidase-like_sf"/>
</dbReference>
<dbReference type="InterPro" id="IPR032792">
    <property type="entry name" value="AGL_glucanoTrfase"/>
</dbReference>
<dbReference type="InterPro" id="IPR010401">
    <property type="entry name" value="AGL/Gdb1"/>
</dbReference>
<evidence type="ECO:0000259" key="3">
    <source>
        <dbReference type="Pfam" id="PF14702"/>
    </source>
</evidence>
<dbReference type="InterPro" id="IPR013783">
    <property type="entry name" value="Ig-like_fold"/>
</dbReference>
<dbReference type="Gene3D" id="3.20.20.80">
    <property type="entry name" value="Glycosidases"/>
    <property type="match status" value="2"/>
</dbReference>
<feature type="domain" description="Glycogen debranching enzyme C-terminal" evidence="1">
    <location>
        <begin position="1144"/>
        <end position="1601"/>
    </location>
</feature>
<dbReference type="EMBL" id="GL984136">
    <property type="protein sequence ID" value="EGR29515.1"/>
    <property type="molecule type" value="Genomic_DNA"/>
</dbReference>
<dbReference type="CDD" id="cd11327">
    <property type="entry name" value="AmyAc_Glg_debranch_2"/>
    <property type="match status" value="1"/>
</dbReference>
<dbReference type="Pfam" id="PF06202">
    <property type="entry name" value="GDE_C"/>
    <property type="match status" value="1"/>
</dbReference>
<dbReference type="OMA" id="YEEGHVH"/>